<dbReference type="InterPro" id="IPR050278">
    <property type="entry name" value="Serine_Prot_S9B/DPPIV"/>
</dbReference>
<feature type="domain" description="Dipeptidylpeptidase IV N-terminal" evidence="5">
    <location>
        <begin position="102"/>
        <end position="443"/>
    </location>
</feature>
<evidence type="ECO:0000313" key="6">
    <source>
        <dbReference type="EMBL" id="EMY80119.1"/>
    </source>
</evidence>
<name>N1WSL4_9FLAO</name>
<evidence type="ECO:0000256" key="2">
    <source>
        <dbReference type="ARBA" id="ARBA00022801"/>
    </source>
</evidence>
<keyword evidence="1" id="KW-0645">Protease</keyword>
<dbReference type="FunFam" id="3.40.50.1820:FF:000003">
    <property type="entry name" value="Dipeptidyl peptidase 4"/>
    <property type="match status" value="1"/>
</dbReference>
<dbReference type="GO" id="GO:0006508">
    <property type="term" value="P:proteolysis"/>
    <property type="evidence" value="ECO:0007669"/>
    <property type="project" value="UniProtKB-KW"/>
</dbReference>
<dbReference type="Gene3D" id="2.140.10.30">
    <property type="entry name" value="Dipeptidylpeptidase IV, N-terminal domain"/>
    <property type="match status" value="1"/>
</dbReference>
<dbReference type="InterPro" id="IPR001375">
    <property type="entry name" value="Peptidase_S9_cat"/>
</dbReference>
<keyword evidence="3" id="KW-0325">Glycoprotein</keyword>
<evidence type="ECO:0000313" key="7">
    <source>
        <dbReference type="Proteomes" id="UP000012317"/>
    </source>
</evidence>
<comment type="caution">
    <text evidence="6">The sequence shown here is derived from an EMBL/GenBank/DDBJ whole genome shotgun (WGS) entry which is preliminary data.</text>
</comment>
<evidence type="ECO:0000256" key="1">
    <source>
        <dbReference type="ARBA" id="ARBA00022670"/>
    </source>
</evidence>
<gene>
    <name evidence="6" type="ORF">pgond44_13062</name>
</gene>
<dbReference type="STRING" id="1189619.pgond44_13062"/>
<evidence type="ECO:0000259" key="5">
    <source>
        <dbReference type="Pfam" id="PF00930"/>
    </source>
</evidence>
<keyword evidence="2" id="KW-0378">Hydrolase</keyword>
<dbReference type="PANTHER" id="PTHR11731">
    <property type="entry name" value="PROTEASE FAMILY S9B,C DIPEPTIDYL-PEPTIDASE IV-RELATED"/>
    <property type="match status" value="1"/>
</dbReference>
<dbReference type="eggNOG" id="COG1506">
    <property type="taxonomic scope" value="Bacteria"/>
</dbReference>
<dbReference type="Proteomes" id="UP000012317">
    <property type="component" value="Unassembled WGS sequence"/>
</dbReference>
<dbReference type="SUPFAM" id="SSF53474">
    <property type="entry name" value="alpha/beta-Hydrolases"/>
    <property type="match status" value="1"/>
</dbReference>
<dbReference type="GO" id="GO:0008239">
    <property type="term" value="F:dipeptidyl-peptidase activity"/>
    <property type="evidence" value="ECO:0007669"/>
    <property type="project" value="TreeGrafter"/>
</dbReference>
<dbReference type="PROSITE" id="PS00708">
    <property type="entry name" value="PRO_ENDOPEP_SER"/>
    <property type="match status" value="1"/>
</dbReference>
<protein>
    <submittedName>
        <fullName evidence="6">Dipeptidyl peptidase IV</fullName>
    </submittedName>
</protein>
<dbReference type="Pfam" id="PF00930">
    <property type="entry name" value="DPPIV_N"/>
    <property type="match status" value="1"/>
</dbReference>
<proteinExistence type="predicted"/>
<dbReference type="SUPFAM" id="SSF82171">
    <property type="entry name" value="DPP6 N-terminal domain-like"/>
    <property type="match status" value="1"/>
</dbReference>
<dbReference type="PANTHER" id="PTHR11731:SF193">
    <property type="entry name" value="DIPEPTIDYL PEPTIDASE 9"/>
    <property type="match status" value="1"/>
</dbReference>
<dbReference type="Pfam" id="PF00326">
    <property type="entry name" value="Peptidase_S9"/>
    <property type="match status" value="1"/>
</dbReference>
<dbReference type="GO" id="GO:0004252">
    <property type="term" value="F:serine-type endopeptidase activity"/>
    <property type="evidence" value="ECO:0007669"/>
    <property type="project" value="InterPro"/>
</dbReference>
<dbReference type="InterPro" id="IPR029058">
    <property type="entry name" value="AB_hydrolase_fold"/>
</dbReference>
<dbReference type="Gene3D" id="3.40.50.1820">
    <property type="entry name" value="alpha/beta hydrolase"/>
    <property type="match status" value="1"/>
</dbReference>
<feature type="domain" description="Peptidase S9 prolyl oligopeptidase catalytic" evidence="4">
    <location>
        <begin position="533"/>
        <end position="729"/>
    </location>
</feature>
<dbReference type="EMBL" id="APLF01000018">
    <property type="protein sequence ID" value="EMY80119.1"/>
    <property type="molecule type" value="Genomic_DNA"/>
</dbReference>
<evidence type="ECO:0000256" key="3">
    <source>
        <dbReference type="ARBA" id="ARBA00023180"/>
    </source>
</evidence>
<reference evidence="6 7" key="1">
    <citation type="journal article" date="2014" name="Genome Biol. Evol.">
        <title>Extensive gene acquisition in the extremely psychrophilic bacterial species Psychroflexus torquis and the link to sea-ice ecosystem specialism.</title>
        <authorList>
            <person name="Feng S."/>
            <person name="Powell S.M."/>
            <person name="Wilson R."/>
            <person name="Bowman J.P."/>
        </authorList>
    </citation>
    <scope>NUCLEOTIDE SEQUENCE [LARGE SCALE GENOMIC DNA]</scope>
    <source>
        <strain evidence="6 7">ACAM 44</strain>
    </source>
</reference>
<accession>N1WSL4</accession>
<dbReference type="InterPro" id="IPR002471">
    <property type="entry name" value="Pept_S9_AS"/>
</dbReference>
<dbReference type="InterPro" id="IPR002469">
    <property type="entry name" value="Peptidase_S9B_N"/>
</dbReference>
<evidence type="ECO:0000259" key="4">
    <source>
        <dbReference type="Pfam" id="PF00326"/>
    </source>
</evidence>
<sequence length="729" mass="83486">MKSSSTFIYFLFLFFTYSSTLLYAQNKEITLEEIWGGEFSQERMQSLQSLKDGKSYIVQDYDRDNQDMKVDIYSYKTGEKKGTLVSSKSIPGLDMFQTFQLSADESKLILGTEVESIFRRSSKGIYYVYDLSSKSLSKIDEDKIQSPTFSPKGAKVAYVKNNDIFSYLISTGETTQITFDGKKNEVINGVTDWVYEEEFAFVRAFEWSPNENKIAFLRFDESEVPEFSMDLYGTYGQSLYPSQDVFKYPKAGEDNAKVSLHLFNFGDNSTSKIDLGEYEYLPRLKWTADENLFSVQSLNRYQNELKVYLVDTKTNEAKLTLTEKDPAYVDVTDDLTFLNNNSFIWTSEKDGWKHIYHYAQNGSLINQVTSGAWEVTNFYGFDDRSGRLYFQSTENGSVNRDVYSVLANGKNKLRLTTKTGTNRADFSADFTYFVNTFTNTATPAVYTLHKASNGELVREIKDNQALLNTLQPYNLSDKELSTIEVNGNELNMWMIKPPNFNPENEYPILMFQYSGPGSQSVSNSFFGTNDYWYQMLAQQGYIVACVDGRGTGYKGRDFKKVTQKELGKYELEDQISAAKLLGEKPFINKERIGIWGWSYGGFMSSNAIFQANDVFKAAIAVAPVTSWRFYDTVYTERYMTTPQENASGYDENSPITHVDEFNSGNYLLIHGSGDDNVHVQNTMQLIEALVQANKQFDWRIYPDKNHGIYGGNTRLHLYTLMTNFIKEKL</sequence>
<organism evidence="6 7">
    <name type="scientific">Psychroflexus gondwanensis ACAM 44</name>
    <dbReference type="NCBI Taxonomy" id="1189619"/>
    <lineage>
        <taxon>Bacteria</taxon>
        <taxon>Pseudomonadati</taxon>
        <taxon>Bacteroidota</taxon>
        <taxon>Flavobacteriia</taxon>
        <taxon>Flavobacteriales</taxon>
        <taxon>Flavobacteriaceae</taxon>
        <taxon>Psychroflexus</taxon>
    </lineage>
</organism>
<dbReference type="eggNOG" id="COG0823">
    <property type="taxonomic scope" value="Bacteria"/>
</dbReference>
<dbReference type="PATRIC" id="fig|1189619.4.peg.2695"/>
<dbReference type="AlphaFoldDB" id="N1WSL4"/>
<keyword evidence="7" id="KW-1185">Reference proteome</keyword>
<dbReference type="RefSeq" id="WP_003443504.1">
    <property type="nucleotide sequence ID" value="NZ_APLF01000018.1"/>
</dbReference>